<reference evidence="2" key="1">
    <citation type="journal article" date="2019" name="Int. J. Syst. Evol. Microbiol.">
        <title>The Global Catalogue of Microorganisms (GCM) 10K type strain sequencing project: providing services to taxonomists for standard genome sequencing and annotation.</title>
        <authorList>
            <consortium name="The Broad Institute Genomics Platform"/>
            <consortium name="The Broad Institute Genome Sequencing Center for Infectious Disease"/>
            <person name="Wu L."/>
            <person name="Ma J."/>
        </authorList>
    </citation>
    <scope>NUCLEOTIDE SEQUENCE [LARGE SCALE GENOMIC DNA]</scope>
    <source>
        <strain evidence="2">CCUG 62952</strain>
    </source>
</reference>
<organism evidence="1 2">
    <name type="scientific">Sungkyunkwania multivorans</name>
    <dbReference type="NCBI Taxonomy" id="1173618"/>
    <lineage>
        <taxon>Bacteria</taxon>
        <taxon>Pseudomonadati</taxon>
        <taxon>Bacteroidota</taxon>
        <taxon>Flavobacteriia</taxon>
        <taxon>Flavobacteriales</taxon>
        <taxon>Flavobacteriaceae</taxon>
        <taxon>Sungkyunkwania</taxon>
    </lineage>
</organism>
<evidence type="ECO:0000313" key="1">
    <source>
        <dbReference type="EMBL" id="MFD0863892.1"/>
    </source>
</evidence>
<proteinExistence type="predicted"/>
<protein>
    <recommendedName>
        <fullName evidence="3">GIY-YIG domain-containing protein</fullName>
    </recommendedName>
</protein>
<dbReference type="RefSeq" id="WP_299217809.1">
    <property type="nucleotide sequence ID" value="NZ_JBHTJH010000017.1"/>
</dbReference>
<name>A0ABW3D343_9FLAO</name>
<sequence>MSRRPKYNYEKVTKTAKQYKTRGDFVKYDEPSYRWAQRNNVLNEICAHMVYVRKYWSLDSVQREARKYNSRTEFQKQNVSAYEWALRNKKLDSVCSHMSVKGHKYKRALYVYEFENNSAYIGLTFDYHKRDMEHRRRGRVFRELKKSSAKFIKLNKWLEAEVAQNEEKKLIEKYRNNGWRILNVVTAGSLGGNDIKWDDNSLKKEALKYKTIKEFREKAHGAYSTAVAKGFEKFGSHLKYVRNYWDLEKVEKEALNYSHKSDFREKSSSAYDWCLRNNMIDEICGHMKSRVNKWDLQKVKEIAKQYDSMTEFQKGNRSAFEWARKSDFFGKICDGMRPLRKSWNFELVIEEVKKYSSKAEFQKKSGSAYAWAQRNRLLEKAYKYLKRTV</sequence>
<keyword evidence="2" id="KW-1185">Reference proteome</keyword>
<comment type="caution">
    <text evidence="1">The sequence shown here is derived from an EMBL/GenBank/DDBJ whole genome shotgun (WGS) entry which is preliminary data.</text>
</comment>
<gene>
    <name evidence="1" type="ORF">ACFQ1M_16880</name>
</gene>
<dbReference type="Proteomes" id="UP001596978">
    <property type="component" value="Unassembled WGS sequence"/>
</dbReference>
<dbReference type="EMBL" id="JBHTJH010000017">
    <property type="protein sequence ID" value="MFD0863892.1"/>
    <property type="molecule type" value="Genomic_DNA"/>
</dbReference>
<accession>A0ABW3D343</accession>
<evidence type="ECO:0008006" key="3">
    <source>
        <dbReference type="Google" id="ProtNLM"/>
    </source>
</evidence>
<evidence type="ECO:0000313" key="2">
    <source>
        <dbReference type="Proteomes" id="UP001596978"/>
    </source>
</evidence>